<dbReference type="AlphaFoldDB" id="L0B8D3"/>
<geneLocation type="plasmid" evidence="1">
    <name>pIRI48</name>
</geneLocation>
<accession>L0B8D3</accession>
<keyword evidence="1" id="KW-0614">Plasmid</keyword>
<evidence type="ECO:0000313" key="1">
    <source>
        <dbReference type="EMBL" id="AFZ84232.1"/>
    </source>
</evidence>
<organism evidence="1">
    <name type="scientific">Thermococcus sp. IRI48</name>
    <dbReference type="NCBI Taxonomy" id="1197734"/>
    <lineage>
        <taxon>Archaea</taxon>
        <taxon>Methanobacteriati</taxon>
        <taxon>Methanobacteriota</taxon>
        <taxon>Thermococci</taxon>
        <taxon>Thermococcales</taxon>
        <taxon>Thermococcaceae</taxon>
        <taxon>Thermococcus</taxon>
    </lineage>
</organism>
<reference evidence="1" key="1">
    <citation type="journal article" date="2013" name="PLoS ONE">
        <title>Insights into dynamics of mobile genetic elements in hyperthermophilic environments from five new thermococcus plasmids.</title>
        <authorList>
            <person name="Krupovic M."/>
            <person name="Gonnet M."/>
            <person name="Hania W.B."/>
            <person name="Forterre P."/>
            <person name="Erauso G."/>
        </authorList>
    </citation>
    <scope>NUCLEOTIDE SEQUENCE</scope>
    <source>
        <plasmid evidence="1">pIRI48</plasmid>
    </source>
</reference>
<name>L0B8D3_9EURY</name>
<sequence>MTRKTYLGHGDAMIDSIIERLVEMGAFPARKKTKAETIRVVSNMLEAIKYEYNGRLPRWELKAFVTRFAKQSKFSERQIYRYINELKALGFLDDFVDIGTQKQYIVLSKRFGSKMLGLYRDYKKWLEEV</sequence>
<gene>
    <name evidence="1" type="ORF">i48-6</name>
</gene>
<dbReference type="EMBL" id="JQ661328">
    <property type="protein sequence ID" value="AFZ84232.1"/>
    <property type="molecule type" value="Genomic_DNA"/>
</dbReference>
<proteinExistence type="predicted"/>
<protein>
    <submittedName>
        <fullName evidence="1">Uncharacterized protein</fullName>
    </submittedName>
</protein>